<evidence type="ECO:0000256" key="4">
    <source>
        <dbReference type="ARBA" id="ARBA00022692"/>
    </source>
</evidence>
<keyword evidence="9 10" id="KW-0998">Cell outer membrane</keyword>
<dbReference type="SUPFAM" id="SSF56935">
    <property type="entry name" value="Porins"/>
    <property type="match status" value="1"/>
</dbReference>
<evidence type="ECO:0000256" key="10">
    <source>
        <dbReference type="PROSITE-ProRule" id="PRU01360"/>
    </source>
</evidence>
<evidence type="ECO:0000256" key="7">
    <source>
        <dbReference type="ARBA" id="ARBA00023136"/>
    </source>
</evidence>
<dbReference type="InterPro" id="IPR039426">
    <property type="entry name" value="TonB-dep_rcpt-like"/>
</dbReference>
<evidence type="ECO:0000256" key="9">
    <source>
        <dbReference type="ARBA" id="ARBA00023237"/>
    </source>
</evidence>
<evidence type="ECO:0000259" key="11">
    <source>
        <dbReference type="Pfam" id="PF00593"/>
    </source>
</evidence>
<proteinExistence type="inferred from homology"/>
<evidence type="ECO:0000313" key="12">
    <source>
        <dbReference type="EMBL" id="UWX56559.1"/>
    </source>
</evidence>
<evidence type="ECO:0000256" key="6">
    <source>
        <dbReference type="ARBA" id="ARBA00023077"/>
    </source>
</evidence>
<keyword evidence="8 12" id="KW-0675">Receptor</keyword>
<comment type="subcellular location">
    <subcellularLocation>
        <location evidence="1 10">Cell outer membrane</location>
        <topology evidence="1 10">Multi-pass membrane protein</topology>
    </subcellularLocation>
</comment>
<comment type="similarity">
    <text evidence="10">Belongs to the TonB-dependent receptor family.</text>
</comment>
<keyword evidence="2 10" id="KW-0813">Transport</keyword>
<reference evidence="12" key="1">
    <citation type="submission" date="2022-09" db="EMBL/GenBank/DDBJ databases">
        <title>Maribacter litopenaei sp. nov., isolated from the intestinal tract of the Pacific White Shrimp, Litopenaeus vannamei.</title>
        <authorList>
            <person name="Kim S.Y."/>
            <person name="Hwang C.Y."/>
        </authorList>
    </citation>
    <scope>NUCLEOTIDE SEQUENCE</scope>
    <source>
        <strain evidence="12">HL-LV01</strain>
    </source>
</reference>
<dbReference type="PANTHER" id="PTHR30069">
    <property type="entry name" value="TONB-DEPENDENT OUTER MEMBRANE RECEPTOR"/>
    <property type="match status" value="1"/>
</dbReference>
<keyword evidence="3 10" id="KW-1134">Transmembrane beta strand</keyword>
<sequence length="260" mass="28834">MRCSEHYNFTTPSSINSFSSQNMNQDFEENLVGLYLDATFSYKDYLYLNVVGRNDWSSTLERENNSLFYPGASISFVPTTAFDNIQGNGLNYMKLRFGYGSSAGFPTPFNTRDVLTLGARNLLDINGNVISGNTVSNTLGNRNLRPEKVEELEIGIDTRFFNRLNLNVSLYNKTTTDLITNRTLDSSTGFLSTFVNIGEMKSKGVEVDYDIDILKSGGDRFGFNIAGNFTANESIVTDLAEGTNNILLTQAISGKLPTML</sequence>
<evidence type="ECO:0000313" key="13">
    <source>
        <dbReference type="Proteomes" id="UP001059209"/>
    </source>
</evidence>
<dbReference type="InterPro" id="IPR000531">
    <property type="entry name" value="Beta-barrel_TonB"/>
</dbReference>
<dbReference type="Gene3D" id="2.40.170.20">
    <property type="entry name" value="TonB-dependent receptor, beta-barrel domain"/>
    <property type="match status" value="1"/>
</dbReference>
<keyword evidence="13" id="KW-1185">Reference proteome</keyword>
<evidence type="ECO:0000256" key="2">
    <source>
        <dbReference type="ARBA" id="ARBA00022448"/>
    </source>
</evidence>
<keyword evidence="4 10" id="KW-0812">Transmembrane</keyword>
<name>A0ABY5YCW1_9FLAO</name>
<dbReference type="Pfam" id="PF00593">
    <property type="entry name" value="TonB_dep_Rec_b-barrel"/>
    <property type="match status" value="1"/>
</dbReference>
<gene>
    <name evidence="12" type="ORF">NYZ99_05150</name>
</gene>
<organism evidence="12 13">
    <name type="scientific">Maribacter litopenaei</name>
    <dbReference type="NCBI Taxonomy" id="2976127"/>
    <lineage>
        <taxon>Bacteria</taxon>
        <taxon>Pseudomonadati</taxon>
        <taxon>Bacteroidota</taxon>
        <taxon>Flavobacteriia</taxon>
        <taxon>Flavobacteriales</taxon>
        <taxon>Flavobacteriaceae</taxon>
        <taxon>Maribacter</taxon>
    </lineage>
</organism>
<dbReference type="PANTHER" id="PTHR30069:SF29">
    <property type="entry name" value="HEMOGLOBIN AND HEMOGLOBIN-HAPTOGLOBIN-BINDING PROTEIN 1-RELATED"/>
    <property type="match status" value="1"/>
</dbReference>
<evidence type="ECO:0000256" key="8">
    <source>
        <dbReference type="ARBA" id="ARBA00023170"/>
    </source>
</evidence>
<feature type="domain" description="TonB-dependent receptor-like beta-barrel" evidence="11">
    <location>
        <begin position="9"/>
        <end position="237"/>
    </location>
</feature>
<evidence type="ECO:0000256" key="1">
    <source>
        <dbReference type="ARBA" id="ARBA00004571"/>
    </source>
</evidence>
<dbReference type="Proteomes" id="UP001059209">
    <property type="component" value="Chromosome"/>
</dbReference>
<evidence type="ECO:0000256" key="3">
    <source>
        <dbReference type="ARBA" id="ARBA00022452"/>
    </source>
</evidence>
<protein>
    <submittedName>
        <fullName evidence="12">TonB-dependent receptor</fullName>
    </submittedName>
</protein>
<accession>A0ABY5YCW1</accession>
<dbReference type="InterPro" id="IPR036942">
    <property type="entry name" value="Beta-barrel_TonB_sf"/>
</dbReference>
<dbReference type="EMBL" id="CP104205">
    <property type="protein sequence ID" value="UWX56559.1"/>
    <property type="molecule type" value="Genomic_DNA"/>
</dbReference>
<keyword evidence="7 10" id="KW-0472">Membrane</keyword>
<keyword evidence="5" id="KW-0732">Signal</keyword>
<dbReference type="PROSITE" id="PS52016">
    <property type="entry name" value="TONB_DEPENDENT_REC_3"/>
    <property type="match status" value="1"/>
</dbReference>
<evidence type="ECO:0000256" key="5">
    <source>
        <dbReference type="ARBA" id="ARBA00022729"/>
    </source>
</evidence>
<keyword evidence="6" id="KW-0798">TonB box</keyword>